<dbReference type="Proteomes" id="UP000654670">
    <property type="component" value="Unassembled WGS sequence"/>
</dbReference>
<sequence>MENLSDDLLIESYVKAKKYHLSNDFIQMIEQEVRRRKLTERLHQMN</sequence>
<accession>A0A917VXG5</accession>
<dbReference type="Gene3D" id="1.10.287.1100">
    <property type="entry name" value="Sporulation inhibitor A"/>
    <property type="match status" value="1"/>
</dbReference>
<dbReference type="InterPro" id="IPR036916">
    <property type="entry name" value="Sda_sf"/>
</dbReference>
<dbReference type="Pfam" id="PF08970">
    <property type="entry name" value="Sda"/>
    <property type="match status" value="1"/>
</dbReference>
<organism evidence="1 2">
    <name type="scientific">Sporolactobacillus putidus</name>
    <dbReference type="NCBI Taxonomy" id="492735"/>
    <lineage>
        <taxon>Bacteria</taxon>
        <taxon>Bacillati</taxon>
        <taxon>Bacillota</taxon>
        <taxon>Bacilli</taxon>
        <taxon>Bacillales</taxon>
        <taxon>Sporolactobacillaceae</taxon>
        <taxon>Sporolactobacillus</taxon>
    </lineage>
</organism>
<protein>
    <recommendedName>
        <fullName evidence="3">Developmental checkpoint coupling sporulation initiation to replication initiation</fullName>
    </recommendedName>
</protein>
<evidence type="ECO:0000313" key="2">
    <source>
        <dbReference type="Proteomes" id="UP000654670"/>
    </source>
</evidence>
<dbReference type="EMBL" id="BMOK01000001">
    <property type="protein sequence ID" value="GGL40557.1"/>
    <property type="molecule type" value="Genomic_DNA"/>
</dbReference>
<proteinExistence type="predicted"/>
<name>A0A917VXG5_9BACL</name>
<reference evidence="1" key="1">
    <citation type="journal article" date="2014" name="Int. J. Syst. Evol. Microbiol.">
        <title>Complete genome sequence of Corynebacterium casei LMG S-19264T (=DSM 44701T), isolated from a smear-ripened cheese.</title>
        <authorList>
            <consortium name="US DOE Joint Genome Institute (JGI-PGF)"/>
            <person name="Walter F."/>
            <person name="Albersmeier A."/>
            <person name="Kalinowski J."/>
            <person name="Ruckert C."/>
        </authorList>
    </citation>
    <scope>NUCLEOTIDE SEQUENCE</scope>
    <source>
        <strain evidence="1">JCM 15325</strain>
    </source>
</reference>
<evidence type="ECO:0000313" key="1">
    <source>
        <dbReference type="EMBL" id="GGL40557.1"/>
    </source>
</evidence>
<dbReference type="AlphaFoldDB" id="A0A917VXG5"/>
<dbReference type="RefSeq" id="WP_188800672.1">
    <property type="nucleotide sequence ID" value="NZ_BMOK01000001.1"/>
</dbReference>
<gene>
    <name evidence="1" type="ORF">GCM10007968_00650</name>
</gene>
<dbReference type="SUPFAM" id="SSF100985">
    <property type="entry name" value="Sporulation inhibitor Sda"/>
    <property type="match status" value="1"/>
</dbReference>
<reference evidence="1" key="2">
    <citation type="submission" date="2020-09" db="EMBL/GenBank/DDBJ databases">
        <authorList>
            <person name="Sun Q."/>
            <person name="Ohkuma M."/>
        </authorList>
    </citation>
    <scope>NUCLEOTIDE SEQUENCE</scope>
    <source>
        <strain evidence="1">JCM 15325</strain>
    </source>
</reference>
<evidence type="ECO:0008006" key="3">
    <source>
        <dbReference type="Google" id="ProtNLM"/>
    </source>
</evidence>
<comment type="caution">
    <text evidence="1">The sequence shown here is derived from an EMBL/GenBank/DDBJ whole genome shotgun (WGS) entry which is preliminary data.</text>
</comment>
<dbReference type="InterPro" id="IPR015064">
    <property type="entry name" value="Sda"/>
</dbReference>
<keyword evidence="2" id="KW-1185">Reference proteome</keyword>